<feature type="compositionally biased region" description="Basic and acidic residues" evidence="1">
    <location>
        <begin position="2291"/>
        <end position="2307"/>
    </location>
</feature>
<evidence type="ECO:0000313" key="3">
    <source>
        <dbReference type="EMBL" id="CAH9096075.1"/>
    </source>
</evidence>
<feature type="region of interest" description="Disordered" evidence="1">
    <location>
        <begin position="458"/>
        <end position="482"/>
    </location>
</feature>
<keyword evidence="4" id="KW-1185">Reference proteome</keyword>
<feature type="region of interest" description="Disordered" evidence="1">
    <location>
        <begin position="1941"/>
        <end position="1968"/>
    </location>
</feature>
<name>A0AAV0DFR9_9ASTE</name>
<proteinExistence type="predicted"/>
<comment type="caution">
    <text evidence="3">The sequence shown here is derived from an EMBL/GenBank/DDBJ whole genome shotgun (WGS) entry which is preliminary data.</text>
</comment>
<dbReference type="EMBL" id="CAMAPF010000086">
    <property type="protein sequence ID" value="CAH9096075.1"/>
    <property type="molecule type" value="Genomic_DNA"/>
</dbReference>
<dbReference type="InterPro" id="IPR014002">
    <property type="entry name" value="Agenet_dom_plant"/>
</dbReference>
<feature type="region of interest" description="Disordered" evidence="1">
    <location>
        <begin position="1407"/>
        <end position="1430"/>
    </location>
</feature>
<feature type="compositionally biased region" description="Basic and acidic residues" evidence="1">
    <location>
        <begin position="1115"/>
        <end position="1134"/>
    </location>
</feature>
<feature type="region of interest" description="Disordered" evidence="1">
    <location>
        <begin position="681"/>
        <end position="715"/>
    </location>
</feature>
<feature type="compositionally biased region" description="Polar residues" evidence="1">
    <location>
        <begin position="2384"/>
        <end position="2395"/>
    </location>
</feature>
<dbReference type="InterPro" id="IPR055274">
    <property type="entry name" value="SWO1"/>
</dbReference>
<dbReference type="Pfam" id="PF05641">
    <property type="entry name" value="Agenet"/>
    <property type="match status" value="1"/>
</dbReference>
<feature type="region of interest" description="Disordered" evidence="1">
    <location>
        <begin position="2234"/>
        <end position="2458"/>
    </location>
</feature>
<feature type="compositionally biased region" description="Polar residues" evidence="1">
    <location>
        <begin position="2328"/>
        <end position="2337"/>
    </location>
</feature>
<dbReference type="InterPro" id="IPR008395">
    <property type="entry name" value="Agenet-like_dom"/>
</dbReference>
<dbReference type="Proteomes" id="UP001152523">
    <property type="component" value="Unassembled WGS sequence"/>
</dbReference>
<feature type="compositionally biased region" description="Low complexity" evidence="1">
    <location>
        <begin position="588"/>
        <end position="601"/>
    </location>
</feature>
<feature type="compositionally biased region" description="Basic and acidic residues" evidence="1">
    <location>
        <begin position="2247"/>
        <end position="2256"/>
    </location>
</feature>
<evidence type="ECO:0000259" key="2">
    <source>
        <dbReference type="SMART" id="SM00743"/>
    </source>
</evidence>
<accession>A0AAV0DFR9</accession>
<feature type="compositionally biased region" description="Polar residues" evidence="1">
    <location>
        <begin position="2262"/>
        <end position="2272"/>
    </location>
</feature>
<feature type="region of interest" description="Disordered" evidence="1">
    <location>
        <begin position="1106"/>
        <end position="1140"/>
    </location>
</feature>
<feature type="domain" description="Agenet" evidence="2">
    <location>
        <begin position="2073"/>
        <end position="2131"/>
    </location>
</feature>
<reference evidence="3" key="1">
    <citation type="submission" date="2022-07" db="EMBL/GenBank/DDBJ databases">
        <authorList>
            <person name="Macas J."/>
            <person name="Novak P."/>
            <person name="Neumann P."/>
        </authorList>
    </citation>
    <scope>NUCLEOTIDE SEQUENCE</scope>
</reference>
<gene>
    <name evidence="3" type="ORF">CEPIT_LOCUS13644</name>
</gene>
<feature type="compositionally biased region" description="Polar residues" evidence="1">
    <location>
        <begin position="1412"/>
        <end position="1426"/>
    </location>
</feature>
<feature type="region of interest" description="Disordered" evidence="1">
    <location>
        <begin position="577"/>
        <end position="607"/>
    </location>
</feature>
<feature type="region of interest" description="Disordered" evidence="1">
    <location>
        <begin position="1220"/>
        <end position="1256"/>
    </location>
</feature>
<evidence type="ECO:0000256" key="1">
    <source>
        <dbReference type="SAM" id="MobiDB-lite"/>
    </source>
</evidence>
<organism evidence="3 4">
    <name type="scientific">Cuscuta epithymum</name>
    <dbReference type="NCBI Taxonomy" id="186058"/>
    <lineage>
        <taxon>Eukaryota</taxon>
        <taxon>Viridiplantae</taxon>
        <taxon>Streptophyta</taxon>
        <taxon>Embryophyta</taxon>
        <taxon>Tracheophyta</taxon>
        <taxon>Spermatophyta</taxon>
        <taxon>Magnoliopsida</taxon>
        <taxon>eudicotyledons</taxon>
        <taxon>Gunneridae</taxon>
        <taxon>Pentapetalae</taxon>
        <taxon>asterids</taxon>
        <taxon>lamiids</taxon>
        <taxon>Solanales</taxon>
        <taxon>Convolvulaceae</taxon>
        <taxon>Cuscuteae</taxon>
        <taxon>Cuscuta</taxon>
        <taxon>Cuscuta subgen. Cuscuta</taxon>
    </lineage>
</organism>
<evidence type="ECO:0000313" key="4">
    <source>
        <dbReference type="Proteomes" id="UP001152523"/>
    </source>
</evidence>
<dbReference type="SMART" id="SM00743">
    <property type="entry name" value="Agenet"/>
    <property type="match status" value="2"/>
</dbReference>
<feature type="region of interest" description="Disordered" evidence="1">
    <location>
        <begin position="1555"/>
        <end position="1591"/>
    </location>
</feature>
<feature type="compositionally biased region" description="Basic and acidic residues" evidence="1">
    <location>
        <begin position="2397"/>
        <end position="2414"/>
    </location>
</feature>
<sequence length="2458" mass="268445">MDYNGNDYQSKDLHVAGEDSSKVSPVLRPFTLPRFDFDDSLQGHLRFDSLVENEVFLGIPCQEDNQWIEDFPRESSGIVEFSSSVTEPCSITGHNNVWYEATSSESVEMLLKSVGQEHNLPEDTTIHQSNCGKELSDVTHNMEPSFLEDDKMDYVEDTMVDVQTDQYLDKFSRSSEITDGEKHHFKCTLSVAGTSFKIDANSESSPLLDKECSLVTPEKCKEILPSSEPSQGINSHIIVSSEVNECKHQLEEPSLLQDDKMHYVKGPVIGVQSDQFLDKFPSPSEITEGEIGHCKCETPVLGTSLKIEANTESSDLLEKECNMLTLEDCKDNSLSHENSQEKNSHIFVCSGLKESKHQHEEPSSLEDDKIHSLEDPVICVQTDQCLDKFSRSSEIIEEQMDHFKYTSSVERSSLKIDANTESSALLEMERDLLTPEECKESYHFSEPSLVNNSQISVSSEVNESKHQLEETSLLDDDKMDNADDPMVGVQTNQLVDKFSRSSEITEGEFDHSNCTSPQVAGTSVKFVSNVESQLTPEEQIDHFKYTSSVERSSVKIDANTESSALLEMERDLLTPEECKESSHLSEPSLLNNSQVSVSSEVNESKHQLEEASLLDDDKMDYADDPLVGVQTNQFVDKFSRSSEITEGELDHSNCTSPQVVGTSVKFVANLESQLTPEECKENSLSAEPSQVNNSHTIVSSEGKERKNQLEGDNIQQDDKSVSFKSFCATDVREADDQDANLEREEVSSSKITHEQNNVNEQEHNTIDNSSLSSELVTGSNLFHADDHVSPRDVCLPAEIQEVTHVGEKFEGGEDALRSYHSFEVDYCDRDHVSSHATYDDPEKICREDSSSKQPINAVNRDLDVSFNEKEETVSTTVSSDMENNKSIGHLIETVSSLGVECLAHVENVHGTEFAKKKVNKALCTEEEDATHSSHDIGDNVSFTEISDVPAAVVNQSEKLPLPVKDEMDTICPAEKANLSASGSSFQMEIQPGPVCGVEKGVYVPTLLKGIDHFIFNVAADSETKADPASVSGEIHLVHSMDGDIGHQHESVYPGTPMTADHSIPVIEAAGTETKTDQARVSGEVRHHSSMVEEIVHRHHLAAELEGHDANGTAGKHVETESVEKSESEVSKEQHAPNVSSVVTTSTLIQNTEREKREVDNKGAAESVSCPLDIDDFRGKVESMCVKSSAYSLKKEMGKDSQLYGSSKIPEVMMEVLQPIDKTTPSSGAKGGSEHKIRRRSCKPGREISKKGNQVKETPVILSERVDKSRVHLGSSVSGQSVQVEAGSVQRSGTKISNVDSISTSILPDLNSSTTPVPFQQPFTDLQQVQLRAQIFVYGSLIQGAAPDEAIMVSAFGTTSGGRNVWEPAWRACVEKLHAQKSLFSSSEVAHEPGSGLKTPDQTSKYELHKSKALSSNAPRPSSSRGTSIPPIISPMIPLSTPIWSIATPSCTGLPPTGMAKGTIMGYQAVSPLPSFQTPPMRNFLGHTNSSLSQTSLTAPWVASSPQTSGFDISTTRIPVFPIADPVNLTIPTKESSGVCSGTKYASPISVSPPCMPPSGVLPQTSAQHSTELKSKKRKKASRTEAPGQIPLSILPGPAARVSCRWPKLTHSSEDIGQASLIPESETVTAFCTPIASNLSSMPIAVSPSISANHSKIEDTDVEKRKLTLLDFNRVDDARLQSVEAAEHAAVALGHCQDIWSELEKQKNSGLMSDVETKLASVAATIAAAASVAKAAAAAAKIASNVASQARQMADEVLASNESRTDSLPDFVRNIEGATPASILKGGWGGPNVSGSVIIAAREAAKRRIDLASANSIHAENLDAIVKAAELAAEAVSHAGKVVAMGDPSTLSELIEAGPDGYWKVSKTLGEQCVKSNGATLGKTGLNATEMDSDVCVEKSEWPSRKALKALTMDRLPLQLEGGVRVEEEISTTIVCAENEICGSKSPAPEPTKSPDSSSTKPEVDSRLTSLQEAYGKVESSTSGENIKEGCLVEVFRDSGDLNDAWFLANVLNLKDGNAFVSYTELQSEKGHLKEWIPLYIDGDEVPRIRVAKPMTVVHFEGARKRKLAEVKDYSWSVGDQVDAWIHVCWREGIIVEKNKKDETMFTVNFPARGDNAVVRAQHLRPRLIWKDGLWIEWFTSREQTSPKSNTRKGKRAKLRNATNEEVDWEKVKVTKSVDVPELETTKEETKSIHLSAAEKSFNIGAHRNENNQPKPATHRTMRSGLLQKKEGPKVIFGVPKPGKKRKFMDVSKHYDSNRGGVKSTTASSTNDSAKIVIPTRSGVGGGWRNSTKTDDAKEKKFLAESKPKPPLKPRKPLTSSKISKDNYFRSTPTSSADVSHDKSESGYSDSVKFGPNAEEVAESKALPPAVKKAPKLKNRPEQMNRGNFATGSGMLTKQEEVNDKSTSETNEPRRSNRRIQPTSRLLEGLESSLVIPKLPSVSHDKTHKNHNRGATSKG</sequence>
<feature type="domain" description="Agenet" evidence="2">
    <location>
        <begin position="1984"/>
        <end position="2037"/>
    </location>
</feature>
<feature type="compositionally biased region" description="Polar residues" evidence="1">
    <location>
        <begin position="682"/>
        <end position="699"/>
    </location>
</feature>
<dbReference type="PANTHER" id="PTHR48429">
    <property type="entry name" value="AGENET DOMAIN-CONTAINING PROTEIN"/>
    <property type="match status" value="1"/>
</dbReference>
<dbReference type="PANTHER" id="PTHR48429:SF1">
    <property type="entry name" value="AGENET DOMAIN-CONTAINING PROTEIN"/>
    <property type="match status" value="1"/>
</dbReference>
<protein>
    <recommendedName>
        <fullName evidence="2">Agenet domain-containing protein</fullName>
    </recommendedName>
</protein>
<feature type="compositionally biased region" description="Basic and acidic residues" evidence="1">
    <location>
        <begin position="462"/>
        <end position="481"/>
    </location>
</feature>